<feature type="domain" description="Protein O-mannosyl-transferase C-terminal four TM" evidence="3">
    <location>
        <begin position="5"/>
        <end position="98"/>
    </location>
</feature>
<accession>A0A9P6F012</accession>
<dbReference type="InterPro" id="IPR027005">
    <property type="entry name" value="PMT-like"/>
</dbReference>
<keyword evidence="2" id="KW-0472">Membrane</keyword>
<feature type="transmembrane region" description="Helical" evidence="2">
    <location>
        <begin position="38"/>
        <end position="57"/>
    </location>
</feature>
<comment type="catalytic activity">
    <reaction evidence="2">
        <text>a di-trans,poly-cis-dolichyl beta-D-mannosyl phosphate + L-seryl-[protein] = 3-O-(alpha-D-mannosyl)-L-seryl-[protein] + a di-trans,poly-cis-dolichyl phosphate + H(+)</text>
        <dbReference type="Rhea" id="RHEA:17377"/>
        <dbReference type="Rhea" id="RHEA-COMP:9863"/>
        <dbReference type="Rhea" id="RHEA-COMP:13546"/>
        <dbReference type="Rhea" id="RHEA-COMP:19498"/>
        <dbReference type="Rhea" id="RHEA-COMP:19501"/>
        <dbReference type="ChEBI" id="CHEBI:15378"/>
        <dbReference type="ChEBI" id="CHEBI:29999"/>
        <dbReference type="ChEBI" id="CHEBI:57683"/>
        <dbReference type="ChEBI" id="CHEBI:58211"/>
        <dbReference type="ChEBI" id="CHEBI:137321"/>
        <dbReference type="EC" id="2.4.1.109"/>
    </reaction>
</comment>
<keyword evidence="2" id="KW-1133">Transmembrane helix</keyword>
<evidence type="ECO:0000259" key="3">
    <source>
        <dbReference type="Pfam" id="PF16192"/>
    </source>
</evidence>
<evidence type="ECO:0000256" key="2">
    <source>
        <dbReference type="RuleBase" id="RU367007"/>
    </source>
</evidence>
<keyword evidence="2" id="KW-0812">Transmembrane</keyword>
<keyword evidence="1" id="KW-0325">Glycoprotein</keyword>
<dbReference type="PANTHER" id="PTHR10050">
    <property type="entry name" value="DOLICHYL-PHOSPHATE-MANNOSE--PROTEIN MANNOSYLTRANSFERASE"/>
    <property type="match status" value="1"/>
</dbReference>
<dbReference type="Pfam" id="PF16192">
    <property type="entry name" value="PMT_4TMC"/>
    <property type="match status" value="1"/>
</dbReference>
<comment type="pathway">
    <text evidence="2">Protein modification; protein glycosylation.</text>
</comment>
<keyword evidence="5" id="KW-1185">Reference proteome</keyword>
<comment type="caution">
    <text evidence="4">The sequence shown here is derived from an EMBL/GenBank/DDBJ whole genome shotgun (WGS) entry which is preliminary data.</text>
</comment>
<keyword evidence="2" id="KW-0808">Transferase</keyword>
<comment type="subcellular location">
    <subcellularLocation>
        <location evidence="2">Endoplasmic reticulum membrane</location>
        <topology evidence="2">Multi-pass membrane protein</topology>
    </subcellularLocation>
</comment>
<comment type="catalytic activity">
    <reaction evidence="2">
        <text>a di-trans,poly-cis-dolichyl beta-D-mannosyl phosphate + L-threonyl-[protein] = 3-O-(alpha-D-mannosyl)-L-threonyl-[protein] + a di-trans,poly-cis-dolichyl phosphate + H(+)</text>
        <dbReference type="Rhea" id="RHEA:53396"/>
        <dbReference type="Rhea" id="RHEA-COMP:11060"/>
        <dbReference type="Rhea" id="RHEA-COMP:13547"/>
        <dbReference type="Rhea" id="RHEA-COMP:19498"/>
        <dbReference type="Rhea" id="RHEA-COMP:19501"/>
        <dbReference type="ChEBI" id="CHEBI:15378"/>
        <dbReference type="ChEBI" id="CHEBI:30013"/>
        <dbReference type="ChEBI" id="CHEBI:57683"/>
        <dbReference type="ChEBI" id="CHEBI:58211"/>
        <dbReference type="ChEBI" id="CHEBI:137323"/>
        <dbReference type="EC" id="2.4.1.109"/>
    </reaction>
</comment>
<comment type="similarity">
    <text evidence="2">Belongs to the glycosyltransferase 39 family.</text>
</comment>
<protein>
    <recommendedName>
        <fullName evidence="2">Dolichyl-phosphate-mannose--protein mannosyltransferase</fullName>
        <ecNumber evidence="2">2.4.1.109</ecNumber>
    </recommendedName>
</protein>
<keyword evidence="2" id="KW-0256">Endoplasmic reticulum</keyword>
<organism evidence="4 5">
    <name type="scientific">Lunasporangiospora selenospora</name>
    <dbReference type="NCBI Taxonomy" id="979761"/>
    <lineage>
        <taxon>Eukaryota</taxon>
        <taxon>Fungi</taxon>
        <taxon>Fungi incertae sedis</taxon>
        <taxon>Mucoromycota</taxon>
        <taxon>Mortierellomycotina</taxon>
        <taxon>Mortierellomycetes</taxon>
        <taxon>Mortierellales</taxon>
        <taxon>Mortierellaceae</taxon>
        <taxon>Lunasporangiospora</taxon>
    </lineage>
</organism>
<evidence type="ECO:0000313" key="5">
    <source>
        <dbReference type="Proteomes" id="UP000780801"/>
    </source>
</evidence>
<feature type="non-terminal residue" evidence="4">
    <location>
        <position position="222"/>
    </location>
</feature>
<dbReference type="PANTHER" id="PTHR10050:SF50">
    <property type="entry name" value="DOLICHYL-PHOSPHATE-MANNOSE--PROTEIN MANNOSYLTRANSFERASE 1-RELATED"/>
    <property type="match status" value="1"/>
</dbReference>
<dbReference type="InterPro" id="IPR032421">
    <property type="entry name" value="PMT_4TMC"/>
</dbReference>
<dbReference type="EMBL" id="JAABOA010007644">
    <property type="protein sequence ID" value="KAF9539222.1"/>
    <property type="molecule type" value="Genomic_DNA"/>
</dbReference>
<dbReference type="GO" id="GO:0004169">
    <property type="term" value="F:dolichyl-phosphate-mannose-protein mannosyltransferase activity"/>
    <property type="evidence" value="ECO:0007669"/>
    <property type="project" value="UniProtKB-UniRule"/>
</dbReference>
<evidence type="ECO:0000313" key="4">
    <source>
        <dbReference type="EMBL" id="KAF9539222.1"/>
    </source>
</evidence>
<feature type="non-terminal residue" evidence="4">
    <location>
        <position position="1"/>
    </location>
</feature>
<sequence>FKNFYTFNTAKFFIGWAIHYLPFFFVKRNLYGHHYFPALYYSILMTSSMSAGLTAFLSRNGRFAFYAIAIFMTVSTFVKLSPFTYGTLISRTKCGNLHPWINSVRNPFDNRLDCSLTHMDPHRLVTVSLLKTQARQEKEVWSRIPENQWESKGAPYSLLRRIRLHKAIVSPVGPVLEKHYPPIDKVLPKQDMALTWRQLPQQLKDFYRKSTSGVVEADPEPG</sequence>
<dbReference type="GO" id="GO:0005789">
    <property type="term" value="C:endoplasmic reticulum membrane"/>
    <property type="evidence" value="ECO:0007669"/>
    <property type="project" value="UniProtKB-SubCell"/>
</dbReference>
<dbReference type="EC" id="2.4.1.109" evidence="2"/>
<comment type="caution">
    <text evidence="2">Lacks conserved residue(s) required for the propagation of feature annotation.</text>
</comment>
<evidence type="ECO:0000256" key="1">
    <source>
        <dbReference type="ARBA" id="ARBA00023180"/>
    </source>
</evidence>
<dbReference type="Proteomes" id="UP000780801">
    <property type="component" value="Unassembled WGS sequence"/>
</dbReference>
<keyword evidence="2" id="KW-0328">Glycosyltransferase</keyword>
<name>A0A9P6F012_9FUNG</name>
<feature type="transmembrane region" description="Helical" evidence="2">
    <location>
        <begin position="6"/>
        <end position="26"/>
    </location>
</feature>
<dbReference type="OrthoDB" id="292747at2759"/>
<gene>
    <name evidence="4" type="ORF">BGW38_009952</name>
</gene>
<feature type="transmembrane region" description="Helical" evidence="2">
    <location>
        <begin position="63"/>
        <end position="81"/>
    </location>
</feature>
<reference evidence="4" key="1">
    <citation type="journal article" date="2020" name="Fungal Divers.">
        <title>Resolving the Mortierellaceae phylogeny through synthesis of multi-gene phylogenetics and phylogenomics.</title>
        <authorList>
            <person name="Vandepol N."/>
            <person name="Liber J."/>
            <person name="Desiro A."/>
            <person name="Na H."/>
            <person name="Kennedy M."/>
            <person name="Barry K."/>
            <person name="Grigoriev I.V."/>
            <person name="Miller A.N."/>
            <person name="O'Donnell K."/>
            <person name="Stajich J.E."/>
            <person name="Bonito G."/>
        </authorList>
    </citation>
    <scope>NUCLEOTIDE SEQUENCE</scope>
    <source>
        <strain evidence="4">KOD1015</strain>
    </source>
</reference>
<dbReference type="AlphaFoldDB" id="A0A9P6F012"/>
<proteinExistence type="inferred from homology"/>
<comment type="function">
    <text evidence="2">Transfers mannose from Dol-P-mannose to Ser or Thr residues on proteins.</text>
</comment>